<dbReference type="EMBL" id="UOED01000031">
    <property type="protein sequence ID" value="VAV88182.1"/>
    <property type="molecule type" value="Genomic_DNA"/>
</dbReference>
<name>A0A3B0R6N1_9ZZZZ</name>
<dbReference type="Pfam" id="PF06082">
    <property type="entry name" value="YjbH"/>
    <property type="match status" value="2"/>
</dbReference>
<protein>
    <submittedName>
        <fullName evidence="1">Outer membrane lipoprotein</fullName>
    </submittedName>
</protein>
<organism evidence="1">
    <name type="scientific">hydrothermal vent metagenome</name>
    <dbReference type="NCBI Taxonomy" id="652676"/>
    <lineage>
        <taxon>unclassified sequences</taxon>
        <taxon>metagenomes</taxon>
        <taxon>ecological metagenomes</taxon>
    </lineage>
</organism>
<accession>A0A3B0R6N1</accession>
<keyword evidence="1" id="KW-0449">Lipoprotein</keyword>
<dbReference type="InterPro" id="IPR010344">
    <property type="entry name" value="YbjH"/>
</dbReference>
<dbReference type="AlphaFoldDB" id="A0A3B0R6N1"/>
<proteinExistence type="predicted"/>
<gene>
    <name evidence="1" type="ORF">MNBD_ALPHA02-1696</name>
</gene>
<evidence type="ECO:0000313" key="1">
    <source>
        <dbReference type="EMBL" id="VAV88182.1"/>
    </source>
</evidence>
<reference evidence="1" key="1">
    <citation type="submission" date="2018-06" db="EMBL/GenBank/DDBJ databases">
        <authorList>
            <person name="Zhirakovskaya E."/>
        </authorList>
    </citation>
    <scope>NUCLEOTIDE SEQUENCE</scope>
</reference>
<sequence length="822" mass="93579">MVSRVLWQKKYRRNSILSLLAGLGFLFFTLPVAMAEDMPYSFNNFGGIGLLEMRTARFSPDGTVALGVNYNSQEVRYFSTWQATPWLETTLSYSDDKQNNLGVDRSLDVKIRLWDEGNYRPQVAIGIQDALGTGRFGGEYLVASKRYYDFDFTMGFAWGYLGSRGGVGNMFRLFGNSFDERSPITTSGGIRRGSFFSGRDMAFFAGAEYHPPIRGLSLKVEYSGVDRRKIALFSNVKRKSAFNVGINYKPVSWAEVALGFDEGERVGIRLTLKQNLHKLKFRKWFRDRGPAPILERRKAEKREETQTDLGATIVGNDVVFDCLRRLGATVMEVTQEPEKIIFKVSVPNHNDADNLALLGAILEKHDRVKLYIYDRNKKLIRDYNTEKTDTIGQLAMVKFRKTAVYQREKNGADNIPAVKIIMANDAYNKMQKADLSPISISVVNRKALVRKETGPYFAEAKNIGRTARILTRTMPDNVEEFTVISEENGITLSHVSLLRQDLEKANDYQGSPEEIWVNSKVTAPDKQIDAEGELYKSQSGMIYNWGLKPYLLTHFGGNDDGRFRADLYAKLYGALQVNRQLVLSAELKQYIVGDIDQIPVDLTPNVPKVRSDIARYAKEGRTAIDRAQFTYSMQVDKNIYARFTGGLLESMYGGFGAEVLYRPYQHNFAVGVDVNWVKQRNFDQLFSFRNYNVVTGHATIYYENTRYNITSKLSGGRYLAGDYGATFDISRRFNNGIRIGVWATVTDMSSNDFGQGSFDKGIYLTMPLEIFWYQPSRERIRFNFRSLGKNGGQMLDKSQSLYDTLSSGRLNRIEQEWREILD</sequence>